<accession>A0A6V8K246</accession>
<dbReference type="RefSeq" id="WP_173052675.1">
    <property type="nucleotide sequence ID" value="NZ_BLPF01000001.1"/>
</dbReference>
<feature type="region of interest" description="Disordered" evidence="1">
    <location>
        <begin position="43"/>
        <end position="67"/>
    </location>
</feature>
<name>A0A6V8K246_9ACTN</name>
<gene>
    <name evidence="2" type="ORF">Phou_001960</name>
</gene>
<sequence>MYAAPSSSVPGTVARRACGHATSAAAGGGSGVRAPTGEWASRAAAAATAATSAIPPRTLPFTATTPP</sequence>
<evidence type="ECO:0000256" key="1">
    <source>
        <dbReference type="SAM" id="MobiDB-lite"/>
    </source>
</evidence>
<protein>
    <submittedName>
        <fullName evidence="2">Uncharacterized protein</fullName>
    </submittedName>
</protein>
<keyword evidence="3" id="KW-1185">Reference proteome</keyword>
<comment type="caution">
    <text evidence="2">The sequence shown here is derived from an EMBL/GenBank/DDBJ whole genome shotgun (WGS) entry which is preliminary data.</text>
</comment>
<dbReference type="Proteomes" id="UP000482800">
    <property type="component" value="Unassembled WGS sequence"/>
</dbReference>
<evidence type="ECO:0000313" key="3">
    <source>
        <dbReference type="Proteomes" id="UP000482800"/>
    </source>
</evidence>
<dbReference type="EMBL" id="BLPF01000001">
    <property type="protein sequence ID" value="GFJ76016.1"/>
    <property type="molecule type" value="Genomic_DNA"/>
</dbReference>
<evidence type="ECO:0000313" key="2">
    <source>
        <dbReference type="EMBL" id="GFJ76016.1"/>
    </source>
</evidence>
<dbReference type="AlphaFoldDB" id="A0A6V8K246"/>
<reference evidence="2 3" key="1">
    <citation type="submission" date="2020-03" db="EMBL/GenBank/DDBJ databases">
        <title>Whole genome shotgun sequence of Phytohabitans houttuyneae NBRC 108639.</title>
        <authorList>
            <person name="Komaki H."/>
            <person name="Tamura T."/>
        </authorList>
    </citation>
    <scope>NUCLEOTIDE SEQUENCE [LARGE SCALE GENOMIC DNA]</scope>
    <source>
        <strain evidence="2 3">NBRC 108639</strain>
    </source>
</reference>
<feature type="compositionally biased region" description="Low complexity" evidence="1">
    <location>
        <begin position="43"/>
        <end position="53"/>
    </location>
</feature>
<reference evidence="2 3" key="2">
    <citation type="submission" date="2020-03" db="EMBL/GenBank/DDBJ databases">
        <authorList>
            <person name="Ichikawa N."/>
            <person name="Kimura A."/>
            <person name="Kitahashi Y."/>
            <person name="Uohara A."/>
        </authorList>
    </citation>
    <scope>NUCLEOTIDE SEQUENCE [LARGE SCALE GENOMIC DNA]</scope>
    <source>
        <strain evidence="2 3">NBRC 108639</strain>
    </source>
</reference>
<proteinExistence type="predicted"/>
<organism evidence="2 3">
    <name type="scientific">Phytohabitans houttuyneae</name>
    <dbReference type="NCBI Taxonomy" id="1076126"/>
    <lineage>
        <taxon>Bacteria</taxon>
        <taxon>Bacillati</taxon>
        <taxon>Actinomycetota</taxon>
        <taxon>Actinomycetes</taxon>
        <taxon>Micromonosporales</taxon>
        <taxon>Micromonosporaceae</taxon>
    </lineage>
</organism>